<keyword evidence="10" id="KW-1185">Reference proteome</keyword>
<protein>
    <submittedName>
        <fullName evidence="9">Putative cytochrome c mitochondrial import factor</fullName>
    </submittedName>
</protein>
<dbReference type="PROSITE" id="PS51384">
    <property type="entry name" value="FAD_FR"/>
    <property type="match status" value="1"/>
</dbReference>
<dbReference type="STRING" id="1448320.A0A319DMS1"/>
<keyword evidence="5" id="KW-0560">Oxidoreductase</keyword>
<accession>A0A319DMS1</accession>
<dbReference type="InterPro" id="IPR001433">
    <property type="entry name" value="OxRdtase_FAD/NAD-bd"/>
</dbReference>
<dbReference type="GO" id="GO:0005739">
    <property type="term" value="C:mitochondrion"/>
    <property type="evidence" value="ECO:0007669"/>
    <property type="project" value="TreeGrafter"/>
</dbReference>
<dbReference type="Proteomes" id="UP000247810">
    <property type="component" value="Unassembled WGS sequence"/>
</dbReference>
<evidence type="ECO:0000256" key="7">
    <source>
        <dbReference type="SAM" id="MobiDB-lite"/>
    </source>
</evidence>
<evidence type="ECO:0000313" key="9">
    <source>
        <dbReference type="EMBL" id="PYH98900.1"/>
    </source>
</evidence>
<feature type="binding site" evidence="6">
    <location>
        <position position="143"/>
    </location>
    <ligand>
        <name>FAD</name>
        <dbReference type="ChEBI" id="CHEBI:57692"/>
    </ligand>
</feature>
<proteinExistence type="inferred from homology"/>
<feature type="domain" description="FAD-binding FR-type" evidence="8">
    <location>
        <begin position="84"/>
        <end position="198"/>
    </location>
</feature>
<dbReference type="InterPro" id="IPR039261">
    <property type="entry name" value="FNR_nucleotide-bd"/>
</dbReference>
<reference evidence="9 10" key="1">
    <citation type="submission" date="2018-02" db="EMBL/GenBank/DDBJ databases">
        <title>The genomes of Aspergillus section Nigri reveals drivers in fungal speciation.</title>
        <authorList>
            <consortium name="DOE Joint Genome Institute"/>
            <person name="Vesth T.C."/>
            <person name="Nybo J."/>
            <person name="Theobald S."/>
            <person name="Brandl J."/>
            <person name="Frisvad J.C."/>
            <person name="Nielsen K.F."/>
            <person name="Lyhne E.K."/>
            <person name="Kogle M.E."/>
            <person name="Kuo A."/>
            <person name="Riley R."/>
            <person name="Clum A."/>
            <person name="Nolan M."/>
            <person name="Lipzen A."/>
            <person name="Salamov A."/>
            <person name="Henrissat B."/>
            <person name="Wiebenga A."/>
            <person name="De vries R.P."/>
            <person name="Grigoriev I.V."/>
            <person name="Mortensen U.H."/>
            <person name="Andersen M.R."/>
            <person name="Baker S.E."/>
        </authorList>
    </citation>
    <scope>NUCLEOTIDE SEQUENCE [LARGE SCALE GENOMIC DNA]</scope>
    <source>
        <strain evidence="9 10">CBS 707.79</strain>
    </source>
</reference>
<dbReference type="Gene3D" id="3.40.50.80">
    <property type="entry name" value="Nucleotide-binding domain of ferredoxin-NADP reductase (FNR) module"/>
    <property type="match status" value="1"/>
</dbReference>
<evidence type="ECO:0000256" key="5">
    <source>
        <dbReference type="ARBA" id="ARBA00023002"/>
    </source>
</evidence>
<feature type="region of interest" description="Disordered" evidence="7">
    <location>
        <begin position="19"/>
        <end position="49"/>
    </location>
</feature>
<dbReference type="InterPro" id="IPR017927">
    <property type="entry name" value="FAD-bd_FR_type"/>
</dbReference>
<feature type="binding site" evidence="6">
    <location>
        <position position="174"/>
    </location>
    <ligand>
        <name>FAD</name>
        <dbReference type="ChEBI" id="CHEBI:57692"/>
    </ligand>
</feature>
<evidence type="ECO:0000256" key="4">
    <source>
        <dbReference type="ARBA" id="ARBA00022827"/>
    </source>
</evidence>
<feature type="binding site" evidence="6">
    <location>
        <position position="173"/>
    </location>
    <ligand>
        <name>FAD</name>
        <dbReference type="ChEBI" id="CHEBI:57692"/>
    </ligand>
</feature>
<keyword evidence="4 6" id="KW-0274">FAD</keyword>
<keyword evidence="3 6" id="KW-0285">Flavoprotein</keyword>
<evidence type="ECO:0000256" key="1">
    <source>
        <dbReference type="ARBA" id="ARBA00001974"/>
    </source>
</evidence>
<dbReference type="GO" id="GO:0016491">
    <property type="term" value="F:oxidoreductase activity"/>
    <property type="evidence" value="ECO:0007669"/>
    <property type="project" value="UniProtKB-KW"/>
</dbReference>
<dbReference type="SUPFAM" id="SSF63380">
    <property type="entry name" value="Riboflavin synthase domain-like"/>
    <property type="match status" value="1"/>
</dbReference>
<evidence type="ECO:0000313" key="10">
    <source>
        <dbReference type="Proteomes" id="UP000247810"/>
    </source>
</evidence>
<feature type="compositionally biased region" description="Pro residues" evidence="7">
    <location>
        <begin position="38"/>
        <end position="49"/>
    </location>
</feature>
<organism evidence="9 10">
    <name type="scientific">Aspergillus ellipticus CBS 707.79</name>
    <dbReference type="NCBI Taxonomy" id="1448320"/>
    <lineage>
        <taxon>Eukaryota</taxon>
        <taxon>Fungi</taxon>
        <taxon>Dikarya</taxon>
        <taxon>Ascomycota</taxon>
        <taxon>Pezizomycotina</taxon>
        <taxon>Eurotiomycetes</taxon>
        <taxon>Eurotiomycetidae</taxon>
        <taxon>Eurotiales</taxon>
        <taxon>Aspergillaceae</taxon>
        <taxon>Aspergillus</taxon>
        <taxon>Aspergillus subgen. Circumdati</taxon>
    </lineage>
</organism>
<gene>
    <name evidence="9" type="ORF">BO71DRAFT_394858</name>
</gene>
<feature type="binding site" evidence="6">
    <location>
        <position position="141"/>
    </location>
    <ligand>
        <name>FAD</name>
        <dbReference type="ChEBI" id="CHEBI:57692"/>
    </ligand>
</feature>
<dbReference type="InterPro" id="IPR001834">
    <property type="entry name" value="CBR-like"/>
</dbReference>
<dbReference type="PANTHER" id="PTHR19370:SF189">
    <property type="entry name" value="CYTOCHROME C MITOCHONDRIAL IMPORT FACTOR CYC2"/>
    <property type="match status" value="1"/>
</dbReference>
<sequence>MTPRLPCRGLRRFNAPFTTVGRAVIPPPRRHASQSSPSPSPSASTPPPTQRRWLRLVFVTAAAAGVGALFRSQQGPESSTLNAVTFTPYCLVSRESVSSTGSFFTLRPPKSDGSNHEVYEDAWRTGVWSVMFKQPQLQIGREYTPLPSTSSDVDGDDDECLRFFIRKDPFGEVSRYLHSLDIGTPVEVRGPRIECEIPPETQQILFIAGGTGIAPALQAGHTLLRRTNQAEHPKIHIMWANRRREDCAGGMNDSPTTLATPQTSWFSSLKMPKSSPPSVDAPKDGEASLIVRELEALRAQYPGQVTVDYFVDEEGTGIGKQSIWDSTNTALSSVESGRRNLILVSGPEGFISYMAGPKLWAEGMELQGPLRGILKELDLKDWAVWKL</sequence>
<dbReference type="PANTHER" id="PTHR19370">
    <property type="entry name" value="NADH-CYTOCHROME B5 REDUCTASE"/>
    <property type="match status" value="1"/>
</dbReference>
<dbReference type="Pfam" id="PF00175">
    <property type="entry name" value="NAD_binding_1"/>
    <property type="match status" value="1"/>
</dbReference>
<dbReference type="AlphaFoldDB" id="A0A319DMS1"/>
<dbReference type="SUPFAM" id="SSF52343">
    <property type="entry name" value="Ferredoxin reductase-like, C-terminal NADP-linked domain"/>
    <property type="match status" value="1"/>
</dbReference>
<dbReference type="PRINTS" id="PR00406">
    <property type="entry name" value="CYTB5RDTASE"/>
</dbReference>
<name>A0A319DMS1_9EURO</name>
<evidence type="ECO:0000256" key="3">
    <source>
        <dbReference type="ARBA" id="ARBA00022630"/>
    </source>
</evidence>
<dbReference type="EMBL" id="KZ825807">
    <property type="protein sequence ID" value="PYH98900.1"/>
    <property type="molecule type" value="Genomic_DNA"/>
</dbReference>
<comment type="cofactor">
    <cofactor evidence="1 6">
        <name>FAD</name>
        <dbReference type="ChEBI" id="CHEBI:57692"/>
    </cofactor>
</comment>
<dbReference type="Gene3D" id="2.40.30.10">
    <property type="entry name" value="Translation factors"/>
    <property type="match status" value="1"/>
</dbReference>
<evidence type="ECO:0000256" key="2">
    <source>
        <dbReference type="ARBA" id="ARBA00006105"/>
    </source>
</evidence>
<comment type="similarity">
    <text evidence="2">Belongs to the flavoprotein pyridine nucleotide cytochrome reductase family.</text>
</comment>
<dbReference type="VEuPathDB" id="FungiDB:BO71DRAFT_394858"/>
<dbReference type="InterPro" id="IPR017938">
    <property type="entry name" value="Riboflavin_synthase-like_b-brl"/>
</dbReference>
<dbReference type="OrthoDB" id="432685at2759"/>
<evidence type="ECO:0000256" key="6">
    <source>
        <dbReference type="PIRSR" id="PIRSR601834-1"/>
    </source>
</evidence>
<evidence type="ECO:0000259" key="8">
    <source>
        <dbReference type="PROSITE" id="PS51384"/>
    </source>
</evidence>
<dbReference type="CDD" id="cd06183">
    <property type="entry name" value="cyt_b5_reduct_like"/>
    <property type="match status" value="1"/>
</dbReference>